<evidence type="ECO:0000313" key="1">
    <source>
        <dbReference type="EMBL" id="GFH09558.1"/>
    </source>
</evidence>
<protein>
    <submittedName>
        <fullName evidence="1">Uncharacterized protein</fullName>
    </submittedName>
</protein>
<reference evidence="1 2" key="1">
    <citation type="submission" date="2020-02" db="EMBL/GenBank/DDBJ databases">
        <title>Draft genome sequence of Haematococcus lacustris strain NIES-144.</title>
        <authorList>
            <person name="Morimoto D."/>
            <person name="Nakagawa S."/>
            <person name="Yoshida T."/>
            <person name="Sawayama S."/>
        </authorList>
    </citation>
    <scope>NUCLEOTIDE SEQUENCE [LARGE SCALE GENOMIC DNA]</scope>
    <source>
        <strain evidence="1 2">NIES-144</strain>
    </source>
</reference>
<dbReference type="Proteomes" id="UP000485058">
    <property type="component" value="Unassembled WGS sequence"/>
</dbReference>
<dbReference type="EMBL" id="BLLF01000244">
    <property type="protein sequence ID" value="GFH09558.1"/>
    <property type="molecule type" value="Genomic_DNA"/>
</dbReference>
<accession>A0A699YP55</accession>
<keyword evidence="2" id="KW-1185">Reference proteome</keyword>
<organism evidence="1 2">
    <name type="scientific">Haematococcus lacustris</name>
    <name type="common">Green alga</name>
    <name type="synonym">Haematococcus pluvialis</name>
    <dbReference type="NCBI Taxonomy" id="44745"/>
    <lineage>
        <taxon>Eukaryota</taxon>
        <taxon>Viridiplantae</taxon>
        <taxon>Chlorophyta</taxon>
        <taxon>core chlorophytes</taxon>
        <taxon>Chlorophyceae</taxon>
        <taxon>CS clade</taxon>
        <taxon>Chlamydomonadales</taxon>
        <taxon>Haematococcaceae</taxon>
        <taxon>Haematococcus</taxon>
    </lineage>
</organism>
<gene>
    <name evidence="1" type="ORF">HaLaN_04728</name>
</gene>
<name>A0A699YP55_HAELA</name>
<dbReference type="AlphaFoldDB" id="A0A699YP55"/>
<evidence type="ECO:0000313" key="2">
    <source>
        <dbReference type="Proteomes" id="UP000485058"/>
    </source>
</evidence>
<proteinExistence type="predicted"/>
<sequence length="111" mass="12149">MSMTMWQPVTISAQFHMIEHIELQYHNEQCSDEMVSECQHSMTPGSLLCPFVHPCPVCVQAQGAAPPLPLNRQVLLPVSRGQGTLHGCIFGGYTHGVVHATGDDTPHVTML</sequence>
<comment type="caution">
    <text evidence="1">The sequence shown here is derived from an EMBL/GenBank/DDBJ whole genome shotgun (WGS) entry which is preliminary data.</text>
</comment>